<keyword evidence="2 3" id="KW-0479">Metal-binding</keyword>
<feature type="binding site" evidence="3">
    <location>
        <position position="47"/>
    </location>
    <ligand>
        <name>a divalent metal cation</name>
        <dbReference type="ChEBI" id="CHEBI:60240"/>
    </ligand>
</feature>
<reference evidence="4 5" key="1">
    <citation type="submission" date="2019-09" db="EMBL/GenBank/DDBJ databases">
        <title>Genome sequence and assembly of Taibaiella sp.</title>
        <authorList>
            <person name="Chhetri G."/>
        </authorList>
    </citation>
    <scope>NUCLEOTIDE SEQUENCE [LARGE SCALE GENOMIC DNA]</scope>
    <source>
        <strain evidence="4 5">KVB11</strain>
    </source>
</reference>
<proteinExistence type="inferred from homology"/>
<evidence type="ECO:0000256" key="2">
    <source>
        <dbReference type="ARBA" id="ARBA00022723"/>
    </source>
</evidence>
<gene>
    <name evidence="4" type="ORF">F0919_14835</name>
</gene>
<dbReference type="EMBL" id="VWSH01000003">
    <property type="protein sequence ID" value="KAA5533802.1"/>
    <property type="molecule type" value="Genomic_DNA"/>
</dbReference>
<dbReference type="SUPFAM" id="SSF109854">
    <property type="entry name" value="DinB/YfiT-like putative metalloenzymes"/>
    <property type="match status" value="1"/>
</dbReference>
<dbReference type="RefSeq" id="WP_150033548.1">
    <property type="nucleotide sequence ID" value="NZ_VWSH01000003.1"/>
</dbReference>
<protein>
    <submittedName>
        <fullName evidence="4">DUF1572 domain-containing protein</fullName>
    </submittedName>
</protein>
<dbReference type="GO" id="GO:0046872">
    <property type="term" value="F:metal ion binding"/>
    <property type="evidence" value="ECO:0007669"/>
    <property type="project" value="UniProtKB-KW"/>
</dbReference>
<keyword evidence="5" id="KW-1185">Reference proteome</keyword>
<dbReference type="Pfam" id="PF05163">
    <property type="entry name" value="DinB"/>
    <property type="match status" value="1"/>
</dbReference>
<comment type="similarity">
    <text evidence="1">Belongs to the DinB family.</text>
</comment>
<organism evidence="4 5">
    <name type="scientific">Taibaiella lutea</name>
    <dbReference type="NCBI Taxonomy" id="2608001"/>
    <lineage>
        <taxon>Bacteria</taxon>
        <taxon>Pseudomonadati</taxon>
        <taxon>Bacteroidota</taxon>
        <taxon>Chitinophagia</taxon>
        <taxon>Chitinophagales</taxon>
        <taxon>Chitinophagaceae</taxon>
        <taxon>Taibaiella</taxon>
    </lineage>
</organism>
<evidence type="ECO:0000256" key="3">
    <source>
        <dbReference type="PIRSR" id="PIRSR607837-1"/>
    </source>
</evidence>
<dbReference type="Gene3D" id="1.20.120.450">
    <property type="entry name" value="dinb family like domain"/>
    <property type="match status" value="1"/>
</dbReference>
<feature type="binding site" evidence="3">
    <location>
        <position position="134"/>
    </location>
    <ligand>
        <name>a divalent metal cation</name>
        <dbReference type="ChEBI" id="CHEBI:60240"/>
    </ligand>
</feature>
<feature type="binding site" evidence="3">
    <location>
        <position position="138"/>
    </location>
    <ligand>
        <name>a divalent metal cation</name>
        <dbReference type="ChEBI" id="CHEBI:60240"/>
    </ligand>
</feature>
<evidence type="ECO:0000313" key="5">
    <source>
        <dbReference type="Proteomes" id="UP000323632"/>
    </source>
</evidence>
<comment type="caution">
    <text evidence="4">The sequence shown here is derived from an EMBL/GenBank/DDBJ whole genome shotgun (WGS) entry which is preliminary data.</text>
</comment>
<evidence type="ECO:0000313" key="4">
    <source>
        <dbReference type="EMBL" id="KAA5533802.1"/>
    </source>
</evidence>
<accession>A0A5M6CIL6</accession>
<dbReference type="AlphaFoldDB" id="A0A5M6CIL6"/>
<dbReference type="Proteomes" id="UP000323632">
    <property type="component" value="Unassembled WGS sequence"/>
</dbReference>
<sequence>MDIKQGLINELSMEAANTRKMLERVPADKLEWQPHNKSMPLRRLAVHVAELSNWPVLVVNDDELDFSKMDYKPPVITTTEELLDIHEKGVEQAVAAIRNMSDEDLMKPWTLRNGEHIIFQLPKIAVLRGMCFNHIYHHRGQLSVYLRLLDIQVPGMYGPSADEM</sequence>
<dbReference type="InterPro" id="IPR034660">
    <property type="entry name" value="DinB/YfiT-like"/>
</dbReference>
<evidence type="ECO:0000256" key="1">
    <source>
        <dbReference type="ARBA" id="ARBA00008635"/>
    </source>
</evidence>
<name>A0A5M6CIL6_9BACT</name>
<dbReference type="InterPro" id="IPR007837">
    <property type="entry name" value="DinB"/>
</dbReference>